<dbReference type="AlphaFoldDB" id="A0A433NBB2"/>
<dbReference type="Proteomes" id="UP000268857">
    <property type="component" value="Unassembled WGS sequence"/>
</dbReference>
<organism evidence="2 3">
    <name type="scientific">Chlorogloeopsis fritschii PCC 6912</name>
    <dbReference type="NCBI Taxonomy" id="211165"/>
    <lineage>
        <taxon>Bacteria</taxon>
        <taxon>Bacillati</taxon>
        <taxon>Cyanobacteriota</taxon>
        <taxon>Cyanophyceae</taxon>
        <taxon>Nostocales</taxon>
        <taxon>Chlorogloeopsidaceae</taxon>
        <taxon>Chlorogloeopsis</taxon>
    </lineage>
</organism>
<evidence type="ECO:0000313" key="3">
    <source>
        <dbReference type="Proteomes" id="UP000268857"/>
    </source>
</evidence>
<proteinExistence type="predicted"/>
<dbReference type="OrthoDB" id="426839at2"/>
<reference evidence="2 3" key="1">
    <citation type="journal article" date="2019" name="Genome Biol. Evol.">
        <title>Day and night: Metabolic profiles and evolutionary relationships of six axenic non-marine cyanobacteria.</title>
        <authorList>
            <person name="Will S.E."/>
            <person name="Henke P."/>
            <person name="Boedeker C."/>
            <person name="Huang S."/>
            <person name="Brinkmann H."/>
            <person name="Rohde M."/>
            <person name="Jarek M."/>
            <person name="Friedl T."/>
            <person name="Seufert S."/>
            <person name="Schumacher M."/>
            <person name="Overmann J."/>
            <person name="Neumann-Schaal M."/>
            <person name="Petersen J."/>
        </authorList>
    </citation>
    <scope>NUCLEOTIDE SEQUENCE [LARGE SCALE GENOMIC DNA]</scope>
    <source>
        <strain evidence="2 3">PCC 6912</strain>
    </source>
</reference>
<keyword evidence="3" id="KW-1185">Reference proteome</keyword>
<name>A0A433NBB2_CHLFR</name>
<evidence type="ECO:0000313" key="2">
    <source>
        <dbReference type="EMBL" id="RUR79163.1"/>
    </source>
</evidence>
<evidence type="ECO:0000259" key="1">
    <source>
        <dbReference type="Pfam" id="PF18480"/>
    </source>
</evidence>
<dbReference type="RefSeq" id="WP_016876126.1">
    <property type="nucleotide sequence ID" value="NZ_AJLN01000153.1"/>
</dbReference>
<feature type="domain" description="DUF5615" evidence="1">
    <location>
        <begin position="6"/>
        <end position="108"/>
    </location>
</feature>
<comment type="caution">
    <text evidence="2">The sequence shown here is derived from an EMBL/GenBank/DDBJ whole genome shotgun (WGS) entry which is preliminary data.</text>
</comment>
<sequence>MSGKIRFHLDENVSNVIADGLRRRGIDVTTTPEQGLISVSDEQQLAFTLAESRVIFTQDADFLRFHQAGVTHAGIVYCSQGSRSIGEIIRSLILIWEWLDVEEMRGRVEFI</sequence>
<dbReference type="InterPro" id="IPR041049">
    <property type="entry name" value="DUF5615"/>
</dbReference>
<dbReference type="Pfam" id="PF18480">
    <property type="entry name" value="DUF5615"/>
    <property type="match status" value="1"/>
</dbReference>
<gene>
    <name evidence="2" type="ORF">PCC6912_33370</name>
</gene>
<dbReference type="EMBL" id="RSCJ01000013">
    <property type="protein sequence ID" value="RUR79163.1"/>
    <property type="molecule type" value="Genomic_DNA"/>
</dbReference>
<protein>
    <recommendedName>
        <fullName evidence="1">DUF5615 domain-containing protein</fullName>
    </recommendedName>
</protein>
<dbReference type="STRING" id="211165.GCA_000317285_06679"/>
<accession>A0A433NBB2</accession>